<reference evidence="10 13" key="1">
    <citation type="submission" date="2017-05" db="EMBL/GenBank/DDBJ databases">
        <authorList>
            <person name="Song R."/>
            <person name="Chenine A.L."/>
            <person name="Ruprecht R.M."/>
        </authorList>
    </citation>
    <scope>NUCLEOTIDE SEQUENCE [LARGE SCALE GENOMIC DNA]</scope>
    <source>
        <strain evidence="10 13">S567_C10_BS</strain>
    </source>
</reference>
<evidence type="ECO:0000256" key="3">
    <source>
        <dbReference type="ARBA" id="ARBA00022475"/>
    </source>
</evidence>
<reference evidence="11 14" key="3">
    <citation type="submission" date="2018-07" db="EMBL/GenBank/DDBJ databases">
        <title>Mechanisms of high-level aminoglycoside resistance among Gram-negative pathogens in Brazil.</title>
        <authorList>
            <person name="Ballaben A.S."/>
            <person name="Darini A.L.C."/>
            <person name="Doi Y."/>
        </authorList>
    </citation>
    <scope>NUCLEOTIDE SEQUENCE [LARGE SCALE GENOMIC DNA]</scope>
    <source>
        <strain evidence="11 14">B2-305</strain>
    </source>
</reference>
<dbReference type="EMBL" id="NSNE01000004">
    <property type="protein sequence ID" value="RPM19520.1"/>
    <property type="molecule type" value="Genomic_DNA"/>
</dbReference>
<dbReference type="AlphaFoldDB" id="A0A071L2U5"/>
<sequence length="329" mass="36358">MPFHGDAQENTWPNSRASPMSLASKLPRFRWLLPAFVVLVGVVLTIVMHWDDRAGLWWKESQASQQQRDESIWLPGYRVVIDAKPLQGLEEEETSDLAYNPATRTLFTVTGKRPLLVELSLTGDVLRTIPLLGLSNPEGVAVLENGNVAVTDERRNTLTIFHVDPQTAELSTKSLAEFPLGNIGKKNKGFEGIAWDPRQQRLLLSKERDPMTLFSWKSDGGPSLSGAMTALPSDDLYMRNVSALSVDPRTGHTLVLSAESHLLLELDEKGEPVSFISLLGGFNGLDSKIPRAEGVAIDDEGTIYMVSEPNLFYVFRKKSGERLATSDAD</sequence>
<dbReference type="Proteomes" id="UP000433532">
    <property type="component" value="Unassembled WGS sequence"/>
</dbReference>
<protein>
    <submittedName>
        <fullName evidence="8">DNA-binding protein</fullName>
    </submittedName>
</protein>
<dbReference type="EMBL" id="NFFZ01000028">
    <property type="protein sequence ID" value="OTI55474.1"/>
    <property type="molecule type" value="Genomic_DNA"/>
</dbReference>
<evidence type="ECO:0000256" key="7">
    <source>
        <dbReference type="SAM" id="Phobius"/>
    </source>
</evidence>
<proteinExistence type="inferred from homology"/>
<keyword evidence="8" id="KW-0238">DNA-binding</keyword>
<evidence type="ECO:0000256" key="1">
    <source>
        <dbReference type="ARBA" id="ARBA00004236"/>
    </source>
</evidence>
<reference evidence="8 16" key="5">
    <citation type="submission" date="2019-11" db="EMBL/GenBank/DDBJ databases">
        <title>Genomes of ocular Pseudomonas aeruginosa isolates.</title>
        <authorList>
            <person name="Khan M."/>
            <person name="Rice S.A."/>
            <person name="Willcox M.D.P."/>
            <person name="Stapleton F."/>
        </authorList>
    </citation>
    <scope>NUCLEOTIDE SEQUENCE [LARGE SCALE GENOMIC DNA]</scope>
    <source>
        <strain evidence="8 16">PA221</strain>
    </source>
</reference>
<evidence type="ECO:0000313" key="8">
    <source>
        <dbReference type="EMBL" id="MUI35015.1"/>
    </source>
</evidence>
<dbReference type="Proteomes" id="UP000194857">
    <property type="component" value="Unassembled WGS sequence"/>
</dbReference>
<dbReference type="PROSITE" id="PS51125">
    <property type="entry name" value="NHL"/>
    <property type="match status" value="1"/>
</dbReference>
<dbReference type="eggNOG" id="COG3204">
    <property type="taxonomic scope" value="Bacteria"/>
</dbReference>
<dbReference type="SMR" id="A0A071L2U5"/>
<reference evidence="12 15" key="4">
    <citation type="submission" date="2019-01" db="EMBL/GenBank/DDBJ databases">
        <title>The Pseudomonas aeruginosa pan-genome provides new insights on its population structure, horizontal gene transfer and pathogenicity.</title>
        <authorList>
            <person name="Freschi L."/>
            <person name="Vincent A.T."/>
            <person name="Jeukens J."/>
            <person name="Emond-Rheault J.-G."/>
            <person name="Kukavica-Ibrulj I."/>
            <person name="Dupont M.-J."/>
            <person name="Charette S.J."/>
            <person name="Boyle B."/>
            <person name="Levesque R.C."/>
        </authorList>
    </citation>
    <scope>NUCLEOTIDE SEQUENCE [LARGE SCALE GENOMIC DNA]</scope>
    <source>
        <strain evidence="12 15">PA-W36</strain>
    </source>
</reference>
<comment type="similarity">
    <text evidence="2">Belongs to the YjiK family.</text>
</comment>
<dbReference type="Proteomes" id="UP000253594">
    <property type="component" value="Unassembled WGS sequence"/>
</dbReference>
<gene>
    <name evidence="10" type="ORF">CAZ10_33170</name>
    <name evidence="11" type="ORF">DT376_13810</name>
    <name evidence="8" type="ORF">GNQ48_08345</name>
    <name evidence="9" type="ORF">GUL26_18985</name>
    <name evidence="12" type="ORF">IPC1295_10195</name>
</gene>
<dbReference type="EMBL" id="WXZT01000012">
    <property type="protein sequence ID" value="MZZ14339.1"/>
    <property type="molecule type" value="Genomic_DNA"/>
</dbReference>
<dbReference type="GO" id="GO:0005886">
    <property type="term" value="C:plasma membrane"/>
    <property type="evidence" value="ECO:0007669"/>
    <property type="project" value="UniProtKB-SubCell"/>
</dbReference>
<dbReference type="CDD" id="cd09971">
    <property type="entry name" value="SdiA-regulated"/>
    <property type="match status" value="1"/>
</dbReference>
<evidence type="ECO:0000313" key="9">
    <source>
        <dbReference type="EMBL" id="MZZ14339.1"/>
    </source>
</evidence>
<dbReference type="Proteomes" id="UP000644192">
    <property type="component" value="Unassembled WGS sequence"/>
</dbReference>
<comment type="caution">
    <text evidence="8">The sequence shown here is derived from an EMBL/GenBank/DDBJ whole genome shotgun (WGS) entry which is preliminary data.</text>
</comment>
<name>A0A071L2U5_PSEAI</name>
<reference evidence="9" key="6">
    <citation type="submission" date="2020-01" db="EMBL/GenBank/DDBJ databases">
        <title>Bacteria Cultured from War Wounds Associated with the Conflict in Eastern Ukraine.</title>
        <authorList>
            <person name="Snesrud E."/>
            <person name="Galac M.R."/>
            <person name="Mc Gann P."/>
            <person name="Valentine K."/>
            <person name="Viacheslav K."/>
        </authorList>
    </citation>
    <scope>NUCLEOTIDE SEQUENCE</scope>
    <source>
        <strain evidence="9">VNMU148</strain>
    </source>
</reference>
<evidence type="ECO:0000313" key="13">
    <source>
        <dbReference type="Proteomes" id="UP000194857"/>
    </source>
</evidence>
<dbReference type="GO" id="GO:0003677">
    <property type="term" value="F:DNA binding"/>
    <property type="evidence" value="ECO:0007669"/>
    <property type="project" value="UniProtKB-KW"/>
</dbReference>
<dbReference type="EMBL" id="QORE01000403">
    <property type="protein sequence ID" value="RCI74286.1"/>
    <property type="molecule type" value="Genomic_DNA"/>
</dbReference>
<dbReference type="Pfam" id="PF06977">
    <property type="entry name" value="SdiA-regulated"/>
    <property type="match status" value="1"/>
</dbReference>
<dbReference type="SUPFAM" id="SSF50956">
    <property type="entry name" value="Thermostable phytase (3-phytase)"/>
    <property type="match status" value="1"/>
</dbReference>
<dbReference type="RefSeq" id="WP_003121726.1">
    <property type="nucleotide sequence ID" value="NZ_AP014839.1"/>
</dbReference>
<dbReference type="OMA" id="QVSFMTL"/>
<evidence type="ECO:0000313" key="15">
    <source>
        <dbReference type="Proteomes" id="UP000284767"/>
    </source>
</evidence>
<feature type="transmembrane region" description="Helical" evidence="7">
    <location>
        <begin position="31"/>
        <end position="50"/>
    </location>
</feature>
<comment type="subcellular location">
    <subcellularLocation>
        <location evidence="1">Cell membrane</location>
    </subcellularLocation>
</comment>
<evidence type="ECO:0000313" key="11">
    <source>
        <dbReference type="EMBL" id="RCI74286.1"/>
    </source>
</evidence>
<evidence type="ECO:0000313" key="16">
    <source>
        <dbReference type="Proteomes" id="UP000433532"/>
    </source>
</evidence>
<keyword evidence="7" id="KW-1133">Transmembrane helix</keyword>
<feature type="repeat" description="NHL" evidence="6">
    <location>
        <begin position="123"/>
        <end position="164"/>
    </location>
</feature>
<keyword evidence="5 7" id="KW-0472">Membrane</keyword>
<evidence type="ECO:0000313" key="10">
    <source>
        <dbReference type="EMBL" id="OTI55474.1"/>
    </source>
</evidence>
<dbReference type="InterPro" id="IPR001258">
    <property type="entry name" value="NHL_repeat"/>
</dbReference>
<evidence type="ECO:0000313" key="14">
    <source>
        <dbReference type="Proteomes" id="UP000253594"/>
    </source>
</evidence>
<keyword evidence="7" id="KW-0812">Transmembrane</keyword>
<organism evidence="8 16">
    <name type="scientific">Pseudomonas aeruginosa</name>
    <dbReference type="NCBI Taxonomy" id="287"/>
    <lineage>
        <taxon>Bacteria</taxon>
        <taxon>Pseudomonadati</taxon>
        <taxon>Pseudomonadota</taxon>
        <taxon>Gammaproteobacteria</taxon>
        <taxon>Pseudomonadales</taxon>
        <taxon>Pseudomonadaceae</taxon>
        <taxon>Pseudomonas</taxon>
    </lineage>
</organism>
<dbReference type="Gene3D" id="2.120.10.30">
    <property type="entry name" value="TolB, C-terminal domain"/>
    <property type="match status" value="1"/>
</dbReference>
<dbReference type="EMBL" id="WOAD01000004">
    <property type="protein sequence ID" value="MUI35015.1"/>
    <property type="molecule type" value="Genomic_DNA"/>
</dbReference>
<evidence type="ECO:0000256" key="2">
    <source>
        <dbReference type="ARBA" id="ARBA00009852"/>
    </source>
</evidence>
<evidence type="ECO:0000256" key="5">
    <source>
        <dbReference type="ARBA" id="ARBA00023136"/>
    </source>
</evidence>
<dbReference type="Proteomes" id="UP000284767">
    <property type="component" value="Unassembled WGS sequence"/>
</dbReference>
<evidence type="ECO:0000256" key="4">
    <source>
        <dbReference type="ARBA" id="ARBA00022737"/>
    </source>
</evidence>
<evidence type="ECO:0000313" key="12">
    <source>
        <dbReference type="EMBL" id="RPM19520.1"/>
    </source>
</evidence>
<dbReference type="InterPro" id="IPR009722">
    <property type="entry name" value="YjiK/CarP"/>
</dbReference>
<evidence type="ECO:0000256" key="6">
    <source>
        <dbReference type="PROSITE-ProRule" id="PRU00504"/>
    </source>
</evidence>
<dbReference type="InterPro" id="IPR011042">
    <property type="entry name" value="6-blade_b-propeller_TolB-like"/>
</dbReference>
<keyword evidence="3" id="KW-1003">Cell membrane</keyword>
<keyword evidence="4" id="KW-0677">Repeat</keyword>
<reference evidence="12 15" key="2">
    <citation type="submission" date="2017-08" db="EMBL/GenBank/DDBJ databases">
        <authorList>
            <person name="Feschi L."/>
            <person name="Jeukens J."/>
            <person name="Emond-Rheault J.-G."/>
            <person name="Kukavica-Ibrulj I."/>
            <person name="Boyle B."/>
            <person name="Levesque R.C."/>
        </authorList>
    </citation>
    <scope>NUCLEOTIDE SEQUENCE [LARGE SCALE GENOMIC DNA]</scope>
    <source>
        <strain evidence="12 15">PA-W36</strain>
    </source>
</reference>
<accession>A0A071L2U5</accession>